<dbReference type="Proteomes" id="UP000825258">
    <property type="component" value="Chromosome"/>
</dbReference>
<dbReference type="EMBL" id="AP024749">
    <property type="protein sequence ID" value="BCY29349.1"/>
    <property type="molecule type" value="Genomic_DNA"/>
</dbReference>
<organism evidence="1 2">
    <name type="scientific">Flavobacterium okayamense</name>
    <dbReference type="NCBI Taxonomy" id="2830782"/>
    <lineage>
        <taxon>Bacteria</taxon>
        <taxon>Pseudomonadati</taxon>
        <taxon>Bacteroidota</taxon>
        <taxon>Flavobacteriia</taxon>
        <taxon>Flavobacteriales</taxon>
        <taxon>Flavobacteriaceae</taxon>
        <taxon>Flavobacterium</taxon>
    </lineage>
</organism>
<name>A0ABM7S7H9_9FLAO</name>
<protein>
    <submittedName>
        <fullName evidence="1">Uncharacterized protein</fullName>
    </submittedName>
</protein>
<gene>
    <name evidence="1" type="ORF">KK2020170_22170</name>
</gene>
<evidence type="ECO:0000313" key="1">
    <source>
        <dbReference type="EMBL" id="BCY29349.1"/>
    </source>
</evidence>
<keyword evidence="2" id="KW-1185">Reference proteome</keyword>
<reference evidence="1 2" key="1">
    <citation type="submission" date="2021-06" db="EMBL/GenBank/DDBJ databases">
        <title>Whole genome sequences of Flavobacterium sp. KK2020170 and assembly.</title>
        <authorList>
            <person name="Kitahara K."/>
            <person name="Miyoshi S."/>
            <person name="Uesaka K."/>
        </authorList>
    </citation>
    <scope>NUCLEOTIDE SEQUENCE [LARGE SCALE GENOMIC DNA]</scope>
    <source>
        <strain evidence="1 2">KK2020170</strain>
    </source>
</reference>
<proteinExistence type="predicted"/>
<evidence type="ECO:0000313" key="2">
    <source>
        <dbReference type="Proteomes" id="UP000825258"/>
    </source>
</evidence>
<sequence>MTVFSDQLTEIKNSFNKNKMKRDFKHITLVDMKAKPALVRLNRPSFYSYYKLVPPFRE</sequence>
<accession>A0ABM7S7H9</accession>